<keyword evidence="1" id="KW-0812">Transmembrane</keyword>
<keyword evidence="1" id="KW-1133">Transmembrane helix</keyword>
<evidence type="ECO:0000313" key="2">
    <source>
        <dbReference type="EMBL" id="MFD1047513.1"/>
    </source>
</evidence>
<feature type="transmembrane region" description="Helical" evidence="1">
    <location>
        <begin position="31"/>
        <end position="52"/>
    </location>
</feature>
<comment type="caution">
    <text evidence="2">The sequence shown here is derived from an EMBL/GenBank/DDBJ whole genome shotgun (WGS) entry which is preliminary data.</text>
</comment>
<dbReference type="EMBL" id="JBHTIS010001112">
    <property type="protein sequence ID" value="MFD1047513.1"/>
    <property type="molecule type" value="Genomic_DNA"/>
</dbReference>
<organism evidence="2 3">
    <name type="scientific">Kibdelosporangium lantanae</name>
    <dbReference type="NCBI Taxonomy" id="1497396"/>
    <lineage>
        <taxon>Bacteria</taxon>
        <taxon>Bacillati</taxon>
        <taxon>Actinomycetota</taxon>
        <taxon>Actinomycetes</taxon>
        <taxon>Pseudonocardiales</taxon>
        <taxon>Pseudonocardiaceae</taxon>
        <taxon>Kibdelosporangium</taxon>
    </lineage>
</organism>
<dbReference type="Proteomes" id="UP001597045">
    <property type="component" value="Unassembled WGS sequence"/>
</dbReference>
<evidence type="ECO:0008006" key="4">
    <source>
        <dbReference type="Google" id="ProtNLM"/>
    </source>
</evidence>
<protein>
    <recommendedName>
        <fullName evidence="4">PH domain-containing protein</fullName>
    </recommendedName>
</protein>
<reference evidence="3" key="1">
    <citation type="journal article" date="2019" name="Int. J. Syst. Evol. Microbiol.">
        <title>The Global Catalogue of Microorganisms (GCM) 10K type strain sequencing project: providing services to taxonomists for standard genome sequencing and annotation.</title>
        <authorList>
            <consortium name="The Broad Institute Genomics Platform"/>
            <consortium name="The Broad Institute Genome Sequencing Center for Infectious Disease"/>
            <person name="Wu L."/>
            <person name="Ma J."/>
        </authorList>
    </citation>
    <scope>NUCLEOTIDE SEQUENCE [LARGE SCALE GENOMIC DNA]</scope>
    <source>
        <strain evidence="3">JCM 31486</strain>
    </source>
</reference>
<name>A0ABW3MAC0_9PSEU</name>
<keyword evidence="1" id="KW-0472">Membrane</keyword>
<feature type="transmembrane region" description="Helical" evidence="1">
    <location>
        <begin position="58"/>
        <end position="81"/>
    </location>
</feature>
<proteinExistence type="predicted"/>
<keyword evidence="3" id="KW-1185">Reference proteome</keyword>
<evidence type="ECO:0000313" key="3">
    <source>
        <dbReference type="Proteomes" id="UP001597045"/>
    </source>
</evidence>
<gene>
    <name evidence="2" type="ORF">ACFQ1S_19190</name>
</gene>
<sequence length="190" mass="20671">MSAGRADLFDGERVLWEGSPTKFPVFDRADVVLVPFSVFWCGFAIFWTVTAISWGGGALFALFGVLFVVVGLYFVFGRLIARWLRLRGTTYTVTDRRVIVTSTAFGRRQEKSAYLKTLPPPVLTRGTGTTGTIKFGASNWMDDIRSGGGMFALGALTGRGTASLPPTLVHVNDSQQVRDIIAAAQVSKQV</sequence>
<evidence type="ECO:0000256" key="1">
    <source>
        <dbReference type="SAM" id="Phobius"/>
    </source>
</evidence>
<accession>A0ABW3MAC0</accession>